<proteinExistence type="predicted"/>
<reference evidence="2 3" key="1">
    <citation type="journal article" date="2016" name="Nat. Commun.">
        <title>Thousands of microbial genomes shed light on interconnected biogeochemical processes in an aquifer system.</title>
        <authorList>
            <person name="Anantharaman K."/>
            <person name="Brown C.T."/>
            <person name="Hug L.A."/>
            <person name="Sharon I."/>
            <person name="Castelle C.J."/>
            <person name="Probst A.J."/>
            <person name="Thomas B.C."/>
            <person name="Singh A."/>
            <person name="Wilkins M.J."/>
            <person name="Karaoz U."/>
            <person name="Brodie E.L."/>
            <person name="Williams K.H."/>
            <person name="Hubbard S.S."/>
            <person name="Banfield J.F."/>
        </authorList>
    </citation>
    <scope>NUCLEOTIDE SEQUENCE [LARGE SCALE GENOMIC DNA]</scope>
</reference>
<sequence length="128" mass="13995">MSENLYQDLILDHYRNPRNRGTLKNATHSFAMDNPTCGDNVRIDLTVRNSRVATARFSGEGCAISQAAASLLMQHTEGKTIAALKKMSKDDMLSLLGGATLGPARLRCALLALEVLQKALDAERTHKK</sequence>
<dbReference type="SUPFAM" id="SSF82649">
    <property type="entry name" value="SufE/NifU"/>
    <property type="match status" value="1"/>
</dbReference>
<dbReference type="AlphaFoldDB" id="A0A1F6CKF0"/>
<dbReference type="PANTHER" id="PTHR10093">
    <property type="entry name" value="IRON-SULFUR CLUSTER ASSEMBLY ENZYME NIFU HOMOLOG"/>
    <property type="match status" value="1"/>
</dbReference>
<dbReference type="NCBIfam" id="TIGR01994">
    <property type="entry name" value="SUF_scaf_2"/>
    <property type="match status" value="1"/>
</dbReference>
<accession>A0A1F6CKF0</accession>
<name>A0A1F6CKF0_9BACT</name>
<dbReference type="GO" id="GO:0051536">
    <property type="term" value="F:iron-sulfur cluster binding"/>
    <property type="evidence" value="ECO:0007669"/>
    <property type="project" value="InterPro"/>
</dbReference>
<dbReference type="EMBL" id="MFKW01000069">
    <property type="protein sequence ID" value="OGG49724.1"/>
    <property type="molecule type" value="Genomic_DNA"/>
</dbReference>
<dbReference type="InterPro" id="IPR002871">
    <property type="entry name" value="NIF_FeS_clus_asmbl_NifU_N"/>
</dbReference>
<dbReference type="Pfam" id="PF01592">
    <property type="entry name" value="NifU_N"/>
    <property type="match status" value="1"/>
</dbReference>
<evidence type="ECO:0000313" key="3">
    <source>
        <dbReference type="Proteomes" id="UP000176445"/>
    </source>
</evidence>
<dbReference type="Gene3D" id="3.90.1010.10">
    <property type="match status" value="1"/>
</dbReference>
<feature type="domain" description="NIF system FeS cluster assembly NifU N-terminal" evidence="1">
    <location>
        <begin position="6"/>
        <end position="121"/>
    </location>
</feature>
<evidence type="ECO:0000313" key="2">
    <source>
        <dbReference type="EMBL" id="OGG49724.1"/>
    </source>
</evidence>
<organism evidence="2 3">
    <name type="scientific">Candidatus Kaiserbacteria bacterium RIFCSPHIGHO2_01_FULL_54_36b</name>
    <dbReference type="NCBI Taxonomy" id="1798483"/>
    <lineage>
        <taxon>Bacteria</taxon>
        <taxon>Candidatus Kaiseribacteriota</taxon>
    </lineage>
</organism>
<protein>
    <submittedName>
        <fullName evidence="2">SUF system NifU family Fe-S cluster assembly protein</fullName>
    </submittedName>
</protein>
<dbReference type="GO" id="GO:0016226">
    <property type="term" value="P:iron-sulfur cluster assembly"/>
    <property type="evidence" value="ECO:0007669"/>
    <property type="project" value="InterPro"/>
</dbReference>
<dbReference type="Proteomes" id="UP000176445">
    <property type="component" value="Unassembled WGS sequence"/>
</dbReference>
<comment type="caution">
    <text evidence="2">The sequence shown here is derived from an EMBL/GenBank/DDBJ whole genome shotgun (WGS) entry which is preliminary data.</text>
</comment>
<dbReference type="GO" id="GO:0005506">
    <property type="term" value="F:iron ion binding"/>
    <property type="evidence" value="ECO:0007669"/>
    <property type="project" value="InterPro"/>
</dbReference>
<gene>
    <name evidence="2" type="ORF">A2704_01010</name>
</gene>
<dbReference type="CDD" id="cd06664">
    <property type="entry name" value="IscU_like"/>
    <property type="match status" value="1"/>
</dbReference>
<evidence type="ECO:0000259" key="1">
    <source>
        <dbReference type="Pfam" id="PF01592"/>
    </source>
</evidence>